<comment type="caution">
    <text evidence="11">The sequence shown here is derived from an EMBL/GenBank/DDBJ whole genome shotgun (WGS) entry which is preliminary data.</text>
</comment>
<feature type="compositionally biased region" description="Basic and acidic residues" evidence="8">
    <location>
        <begin position="14"/>
        <end position="37"/>
    </location>
</feature>
<dbReference type="CDD" id="cd02845">
    <property type="entry name" value="PAZ_piwi_like"/>
    <property type="match status" value="1"/>
</dbReference>
<feature type="compositionally biased region" description="Basic and acidic residues" evidence="8">
    <location>
        <begin position="52"/>
        <end position="91"/>
    </location>
</feature>
<dbReference type="Gene3D" id="3.30.420.10">
    <property type="entry name" value="Ribonuclease H-like superfamily/Ribonuclease H"/>
    <property type="match status" value="1"/>
</dbReference>
<accession>A0A813LZP1</accession>
<dbReference type="CDD" id="cd04658">
    <property type="entry name" value="Piwi_piwi-like_Euk"/>
    <property type="match status" value="1"/>
</dbReference>
<feature type="domain" description="Piwi" evidence="10">
    <location>
        <begin position="657"/>
        <end position="957"/>
    </location>
</feature>
<dbReference type="InterPro" id="IPR036085">
    <property type="entry name" value="PAZ_dom_sf"/>
</dbReference>
<evidence type="ECO:0000256" key="8">
    <source>
        <dbReference type="SAM" id="MobiDB-lite"/>
    </source>
</evidence>
<feature type="compositionally biased region" description="Gly residues" evidence="8">
    <location>
        <begin position="92"/>
        <end position="105"/>
    </location>
</feature>
<keyword evidence="6" id="KW-0943">RNA-mediated gene silencing</keyword>
<dbReference type="SMART" id="SM00950">
    <property type="entry name" value="Piwi"/>
    <property type="match status" value="1"/>
</dbReference>
<evidence type="ECO:0000256" key="3">
    <source>
        <dbReference type="ARBA" id="ARBA00022490"/>
    </source>
</evidence>
<evidence type="ECO:0000256" key="6">
    <source>
        <dbReference type="ARBA" id="ARBA00023158"/>
    </source>
</evidence>
<feature type="compositionally biased region" description="Gly residues" evidence="8">
    <location>
        <begin position="122"/>
        <end position="188"/>
    </location>
</feature>
<dbReference type="GO" id="GO:0031047">
    <property type="term" value="P:regulatory ncRNA-mediated gene silencing"/>
    <property type="evidence" value="ECO:0007669"/>
    <property type="project" value="UniProtKB-KW"/>
</dbReference>
<dbReference type="GO" id="GO:0030154">
    <property type="term" value="P:cell differentiation"/>
    <property type="evidence" value="ECO:0007669"/>
    <property type="project" value="UniProtKB-KW"/>
</dbReference>
<dbReference type="PANTHER" id="PTHR22891">
    <property type="entry name" value="EUKARYOTIC TRANSLATION INITIATION FACTOR 2C"/>
    <property type="match status" value="1"/>
</dbReference>
<feature type="compositionally biased region" description="Gly residues" evidence="8">
    <location>
        <begin position="39"/>
        <end position="51"/>
    </location>
</feature>
<dbReference type="FunFam" id="3.30.420.10:FF:000014">
    <property type="entry name" value="Piwi-like RNA-mediated gene silencing 1"/>
    <property type="match status" value="1"/>
</dbReference>
<dbReference type="InterPro" id="IPR003100">
    <property type="entry name" value="PAZ_dom"/>
</dbReference>
<dbReference type="GO" id="GO:0003723">
    <property type="term" value="F:RNA binding"/>
    <property type="evidence" value="ECO:0007669"/>
    <property type="project" value="UniProtKB-KW"/>
</dbReference>
<evidence type="ECO:0000256" key="1">
    <source>
        <dbReference type="ARBA" id="ARBA00004496"/>
    </source>
</evidence>
<proteinExistence type="inferred from homology"/>
<keyword evidence="4" id="KW-0221">Differentiation</keyword>
<dbReference type="EMBL" id="CAJNOC010000075">
    <property type="protein sequence ID" value="CAF0712618.1"/>
    <property type="molecule type" value="Genomic_DNA"/>
</dbReference>
<feature type="domain" description="PAZ" evidence="9">
    <location>
        <begin position="369"/>
        <end position="486"/>
    </location>
</feature>
<dbReference type="Pfam" id="PF02170">
    <property type="entry name" value="PAZ"/>
    <property type="match status" value="1"/>
</dbReference>
<keyword evidence="5" id="KW-0694">RNA-binding</keyword>
<dbReference type="OrthoDB" id="445936at2759"/>
<dbReference type="GO" id="GO:0005737">
    <property type="term" value="C:cytoplasm"/>
    <property type="evidence" value="ECO:0007669"/>
    <property type="project" value="UniProtKB-SubCell"/>
</dbReference>
<dbReference type="AlphaFoldDB" id="A0A813LZP1"/>
<protein>
    <submittedName>
        <fullName evidence="11">Uncharacterized protein</fullName>
    </submittedName>
</protein>
<evidence type="ECO:0000256" key="2">
    <source>
        <dbReference type="ARBA" id="ARBA00022473"/>
    </source>
</evidence>
<keyword evidence="2" id="KW-0217">Developmental protein</keyword>
<comment type="similarity">
    <text evidence="7">Belongs to the argonaute family. Piwi subfamily.</text>
</comment>
<evidence type="ECO:0000256" key="4">
    <source>
        <dbReference type="ARBA" id="ARBA00022782"/>
    </source>
</evidence>
<keyword evidence="12" id="KW-1185">Reference proteome</keyword>
<dbReference type="SUPFAM" id="SSF53098">
    <property type="entry name" value="Ribonuclease H-like"/>
    <property type="match status" value="1"/>
</dbReference>
<dbReference type="FunFam" id="2.170.260.10:FF:000003">
    <property type="entry name" value="Piwi-like RNA-mediated gene silencing 2"/>
    <property type="match status" value="1"/>
</dbReference>
<feature type="region of interest" description="Disordered" evidence="8">
    <location>
        <begin position="1"/>
        <end position="196"/>
    </location>
</feature>
<evidence type="ECO:0000256" key="7">
    <source>
        <dbReference type="ARBA" id="ARBA00038291"/>
    </source>
</evidence>
<evidence type="ECO:0000259" key="9">
    <source>
        <dbReference type="PROSITE" id="PS50821"/>
    </source>
</evidence>
<evidence type="ECO:0000313" key="11">
    <source>
        <dbReference type="EMBL" id="CAF0712618.1"/>
    </source>
</evidence>
<evidence type="ECO:0000313" key="12">
    <source>
        <dbReference type="Proteomes" id="UP000663879"/>
    </source>
</evidence>
<dbReference type="Gene3D" id="2.170.260.10">
    <property type="entry name" value="paz domain"/>
    <property type="match status" value="1"/>
</dbReference>
<keyword evidence="3" id="KW-0963">Cytoplasm</keyword>
<evidence type="ECO:0000256" key="5">
    <source>
        <dbReference type="ARBA" id="ARBA00022884"/>
    </source>
</evidence>
<dbReference type="PRINTS" id="PR01228">
    <property type="entry name" value="EGGSHELL"/>
</dbReference>
<gene>
    <name evidence="11" type="ORF">OXX778_LOCUS1240</name>
</gene>
<name>A0A813LZP1_9BILA</name>
<dbReference type="InterPro" id="IPR003165">
    <property type="entry name" value="Piwi"/>
</dbReference>
<evidence type="ECO:0000259" key="10">
    <source>
        <dbReference type="PROSITE" id="PS50822"/>
    </source>
</evidence>
<comment type="subcellular location">
    <subcellularLocation>
        <location evidence="1">Cytoplasm</location>
    </subcellularLocation>
</comment>
<dbReference type="Gene3D" id="3.40.50.2300">
    <property type="match status" value="1"/>
</dbReference>
<dbReference type="SMART" id="SM00949">
    <property type="entry name" value="PAZ"/>
    <property type="match status" value="1"/>
</dbReference>
<organism evidence="11 12">
    <name type="scientific">Brachionus calyciflorus</name>
    <dbReference type="NCBI Taxonomy" id="104777"/>
    <lineage>
        <taxon>Eukaryota</taxon>
        <taxon>Metazoa</taxon>
        <taxon>Spiralia</taxon>
        <taxon>Gnathifera</taxon>
        <taxon>Rotifera</taxon>
        <taxon>Eurotatoria</taxon>
        <taxon>Monogononta</taxon>
        <taxon>Pseudotrocha</taxon>
        <taxon>Ploima</taxon>
        <taxon>Brachionidae</taxon>
        <taxon>Brachionus</taxon>
    </lineage>
</organism>
<dbReference type="Pfam" id="PF02171">
    <property type="entry name" value="Piwi"/>
    <property type="match status" value="1"/>
</dbReference>
<dbReference type="SUPFAM" id="SSF101690">
    <property type="entry name" value="PAZ domain"/>
    <property type="match status" value="1"/>
</dbReference>
<dbReference type="InterPro" id="IPR012337">
    <property type="entry name" value="RNaseH-like_sf"/>
</dbReference>
<dbReference type="InterPro" id="IPR036397">
    <property type="entry name" value="RNaseH_sf"/>
</dbReference>
<feature type="compositionally biased region" description="Basic and acidic residues" evidence="8">
    <location>
        <begin position="106"/>
        <end position="121"/>
    </location>
</feature>
<dbReference type="Pfam" id="PF23278">
    <property type="entry name" value="Piwi_N"/>
    <property type="match status" value="1"/>
</dbReference>
<dbReference type="Proteomes" id="UP000663879">
    <property type="component" value="Unassembled WGS sequence"/>
</dbReference>
<dbReference type="PROSITE" id="PS50821">
    <property type="entry name" value="PAZ"/>
    <property type="match status" value="1"/>
</dbReference>
<reference evidence="11" key="1">
    <citation type="submission" date="2021-02" db="EMBL/GenBank/DDBJ databases">
        <authorList>
            <person name="Nowell W R."/>
        </authorList>
    </citation>
    <scope>NUCLEOTIDE SEQUENCE</scope>
    <source>
        <strain evidence="11">Ploen Becks lab</strain>
    </source>
</reference>
<sequence length="971" mass="109480">MSDRSRGRPRSRSRSGERSQRSDSRGRYSNRGDDRRSGGPYGGDRGGGGYDQGRDPRQSFGGRDDPGRPPHRQGERSYGGDRGSDRDRGGDRGGYGGGDRGGYGGGDRERDRSSYGDRGGDRGYGGRGGYGGDRGGYGGDRGGGDRGGYGGDRGGYGGGRGGGRGGFGGGDRGGRGGGFGGGFGGRGGPQAPPRTEPEKIEIYTNYFELCSRPNWLLYQYHVDFDPMIESKALRIGLMRQHDQLFSNVKAFDGMTLFSLIKLDNEITELESVKQFDQKTVKIKIKLVGQISPGDKECMRLLNIFLKRCLTKSKFLEFGKERAYFDFDNLHELPKYHLKVAAGYKASIDVFQSRLLLCTEVAHKLMNMDTVWDVMERMYRECRPDEYKNACLNQLVGTTIMTSYNKKTYKIDDINWEQTPESTFDKRDGSKISFADYYYEHYKIKIRNMRQPLLVTMPKEKDKNRAKNASEKPRPILLVPELCVSTGTILLKKFEKDFAMKKDLDAVTKLNPQVRIDKLRKFLDKITRQPEARKDLENWQIEFSPDVVKTTATVQVPITVQFKNTTTTNTERGWNNAMKDGIHLSSIPLRDWVIFYMPRDEPKANMLMSELQNVSDPMGFRIDRGQMVKLPDSGRGSSSAILFSSAIKDTLKSSNIQMVVCVLPNTAKDVYDIIKQTCCVEVGVPSQCVTSNILNMNNMNKTKSAITKIAIQMNCKLGGEIWGVTIPLKNIMVVGMDFYKDSSKKNMSVAAFIASLNGTQENKLNCTKYFSRCHIQPKGEEFSSGLNVFMLDALNKYFERNNTYPDRIFIYRDGVSDGQFPMVQEFEIPQLKNAFKTINENYNPRMTFLVVKKRGNARFFLKGDRDDFTNPPIGTVIDSTVIKSPGEFYLISQSTNQGTVSPTHFHILEDTNELPPDRLQIITYRFTHMYYNWPGQIRVPAPVHYASKLAHLVGESLHRQHAPSLDDKLYYL</sequence>
<dbReference type="PROSITE" id="PS50822">
    <property type="entry name" value="PIWI"/>
    <property type="match status" value="1"/>
</dbReference>